<evidence type="ECO:0000313" key="2">
    <source>
        <dbReference type="Proteomes" id="UP000500961"/>
    </source>
</evidence>
<dbReference type="PANTHER" id="PTHR38471:SF2">
    <property type="entry name" value="FOUR HELIX BUNDLE PROTEIN"/>
    <property type="match status" value="1"/>
</dbReference>
<dbReference type="NCBIfam" id="TIGR02436">
    <property type="entry name" value="four helix bundle protein"/>
    <property type="match status" value="1"/>
</dbReference>
<evidence type="ECO:0000313" key="1">
    <source>
        <dbReference type="EMBL" id="QKG80501.1"/>
    </source>
</evidence>
<dbReference type="AlphaFoldDB" id="A0A7D4BSK8"/>
<dbReference type="Proteomes" id="UP000500961">
    <property type="component" value="Chromosome"/>
</dbReference>
<dbReference type="SUPFAM" id="SSF158446">
    <property type="entry name" value="IVS-encoded protein-like"/>
    <property type="match status" value="1"/>
</dbReference>
<dbReference type="InterPro" id="IPR012657">
    <property type="entry name" value="23S_rRNA-intervening_sequence"/>
</dbReference>
<dbReference type="Gene3D" id="1.20.1440.60">
    <property type="entry name" value="23S rRNA-intervening sequence"/>
    <property type="match status" value="1"/>
</dbReference>
<accession>A0A7D4BSK8</accession>
<reference evidence="1 2" key="1">
    <citation type="submission" date="2019-07" db="EMBL/GenBank/DDBJ databases">
        <title>Thalassofilum flectens gen. nov., sp. nov., a novel moderate thermophilic anaerobe from a shallow sea hot spring in Kunashir Island (Russia), representing a new family in the order Bacteroidales, and proposal of Thalassofilacea fam. nov.</title>
        <authorList>
            <person name="Kochetkova T.V."/>
            <person name="Podosokorskaya O.A."/>
            <person name="Novikov A."/>
            <person name="Elcheninov A.G."/>
            <person name="Toshchakov S.V."/>
            <person name="Kublanov I.V."/>
        </authorList>
    </citation>
    <scope>NUCLEOTIDE SEQUENCE [LARGE SCALE GENOMIC DNA]</scope>
    <source>
        <strain evidence="1 2">38-H</strain>
    </source>
</reference>
<dbReference type="RefSeq" id="WP_173075271.1">
    <property type="nucleotide sequence ID" value="NZ_CP041345.1"/>
</dbReference>
<dbReference type="EMBL" id="CP041345">
    <property type="protein sequence ID" value="QKG80501.1"/>
    <property type="molecule type" value="Genomic_DNA"/>
</dbReference>
<dbReference type="CDD" id="cd16377">
    <property type="entry name" value="23S_rRNA_IVP_like"/>
    <property type="match status" value="1"/>
</dbReference>
<dbReference type="Pfam" id="PF05635">
    <property type="entry name" value="23S_rRNA_IVP"/>
    <property type="match status" value="1"/>
</dbReference>
<dbReference type="KEGG" id="ttz:FHG85_09555"/>
<proteinExistence type="predicted"/>
<gene>
    <name evidence="1" type="ORF">FHG85_09555</name>
</gene>
<name>A0A7D4BSK8_9BACT</name>
<keyword evidence="2" id="KW-1185">Reference proteome</keyword>
<sequence>MDHKSLDAWNVSVELSVDIYSLTDKFPKVELFGLVQQIRRSAISIPSNIAEGCARSSAKETLRFLYIALGSLAELETQIIIASKLGYIKDEFIVNEKITKVKQLILGLIRYLISV</sequence>
<organism evidence="1 2">
    <name type="scientific">Tenuifilum thalassicum</name>
    <dbReference type="NCBI Taxonomy" id="2590900"/>
    <lineage>
        <taxon>Bacteria</taxon>
        <taxon>Pseudomonadati</taxon>
        <taxon>Bacteroidota</taxon>
        <taxon>Bacteroidia</taxon>
        <taxon>Bacteroidales</taxon>
        <taxon>Tenuifilaceae</taxon>
        <taxon>Tenuifilum</taxon>
    </lineage>
</organism>
<dbReference type="PANTHER" id="PTHR38471">
    <property type="entry name" value="FOUR HELIX BUNDLE PROTEIN"/>
    <property type="match status" value="1"/>
</dbReference>
<dbReference type="InterPro" id="IPR036583">
    <property type="entry name" value="23S_rRNA_IVS_sf"/>
</dbReference>
<protein>
    <submittedName>
        <fullName evidence="1">Four helix bundle protein</fullName>
    </submittedName>
</protein>